<dbReference type="RefSeq" id="WP_284099810.1">
    <property type="nucleotide sequence ID" value="NZ_JARRAF010000005.1"/>
</dbReference>
<proteinExistence type="predicted"/>
<dbReference type="EMBL" id="JARRAF010000005">
    <property type="protein sequence ID" value="MDK2123510.1"/>
    <property type="molecule type" value="Genomic_DNA"/>
</dbReference>
<comment type="caution">
    <text evidence="2">The sequence shown here is derived from an EMBL/GenBank/DDBJ whole genome shotgun (WGS) entry which is preliminary data.</text>
</comment>
<name>A0ABT7DTX0_9NEIS</name>
<keyword evidence="3" id="KW-1185">Reference proteome</keyword>
<sequence>MDGAEAAVSADLGFRYRTTKAGDVMIDHHGCMVTQLRGKGAAEFLAKVARLDAKGQQQLMARATGNYKRGNERGAASHARNR</sequence>
<organism evidence="2 3">
    <name type="scientific">Parachitinimonas caeni</name>
    <dbReference type="NCBI Taxonomy" id="3031301"/>
    <lineage>
        <taxon>Bacteria</taxon>
        <taxon>Pseudomonadati</taxon>
        <taxon>Pseudomonadota</taxon>
        <taxon>Betaproteobacteria</taxon>
        <taxon>Neisseriales</taxon>
        <taxon>Chitinibacteraceae</taxon>
        <taxon>Parachitinimonas</taxon>
    </lineage>
</organism>
<evidence type="ECO:0000256" key="1">
    <source>
        <dbReference type="SAM" id="MobiDB-lite"/>
    </source>
</evidence>
<feature type="region of interest" description="Disordered" evidence="1">
    <location>
        <begin position="62"/>
        <end position="82"/>
    </location>
</feature>
<dbReference type="Proteomes" id="UP001172778">
    <property type="component" value="Unassembled WGS sequence"/>
</dbReference>
<evidence type="ECO:0000313" key="3">
    <source>
        <dbReference type="Proteomes" id="UP001172778"/>
    </source>
</evidence>
<gene>
    <name evidence="2" type="ORF">PZA18_05545</name>
</gene>
<protein>
    <submittedName>
        <fullName evidence="2">Uncharacterized protein</fullName>
    </submittedName>
</protein>
<accession>A0ABT7DTX0</accession>
<reference evidence="2" key="1">
    <citation type="submission" date="2023-03" db="EMBL/GenBank/DDBJ databases">
        <title>Chitinimonas shenzhenensis gen. nov., sp. nov., a novel member of family Burkholderiaceae isolated from activated sludge collected in Shen Zhen, China.</title>
        <authorList>
            <person name="Wang X."/>
        </authorList>
    </citation>
    <scope>NUCLEOTIDE SEQUENCE</scope>
    <source>
        <strain evidence="2">DQS-5</strain>
    </source>
</reference>
<evidence type="ECO:0000313" key="2">
    <source>
        <dbReference type="EMBL" id="MDK2123510.1"/>
    </source>
</evidence>